<dbReference type="AlphaFoldDB" id="B6EH25"/>
<evidence type="ECO:0000313" key="2">
    <source>
        <dbReference type="Proteomes" id="UP000001730"/>
    </source>
</evidence>
<dbReference type="InterPro" id="IPR009678">
    <property type="entry name" value="Phage_tail_completion_R"/>
</dbReference>
<evidence type="ECO:0008006" key="3">
    <source>
        <dbReference type="Google" id="ProtNLM"/>
    </source>
</evidence>
<protein>
    <recommendedName>
        <fullName evidence="3">Phage tail protein</fullName>
    </recommendedName>
</protein>
<gene>
    <name evidence="1" type="ordered locus">VSAL_I0769</name>
</gene>
<dbReference type="KEGG" id="vsa:VSAL_I0769"/>
<organism evidence="1 2">
    <name type="scientific">Aliivibrio salmonicida (strain LFI1238)</name>
    <name type="common">Vibrio salmonicida (strain LFI1238)</name>
    <dbReference type="NCBI Taxonomy" id="316275"/>
    <lineage>
        <taxon>Bacteria</taxon>
        <taxon>Pseudomonadati</taxon>
        <taxon>Pseudomonadota</taxon>
        <taxon>Gammaproteobacteria</taxon>
        <taxon>Vibrionales</taxon>
        <taxon>Vibrionaceae</taxon>
        <taxon>Aliivibrio</taxon>
    </lineage>
</organism>
<name>B6EH25_ALISL</name>
<dbReference type="eggNOG" id="ENOG5031N4H">
    <property type="taxonomic scope" value="Bacteria"/>
</dbReference>
<proteinExistence type="predicted"/>
<dbReference type="HOGENOM" id="CLU_1677130_0_0_6"/>
<accession>B6EH25</accession>
<dbReference type="Pfam" id="PF06891">
    <property type="entry name" value="P2_Phage_GpR"/>
    <property type="match status" value="1"/>
</dbReference>
<dbReference type="EMBL" id="FM178379">
    <property type="protein sequence ID" value="CAQ78454.1"/>
    <property type="molecule type" value="Genomic_DNA"/>
</dbReference>
<evidence type="ECO:0000313" key="1">
    <source>
        <dbReference type="EMBL" id="CAQ78454.1"/>
    </source>
</evidence>
<reference evidence="1 2" key="1">
    <citation type="journal article" date="2008" name="BMC Genomics">
        <title>The genome sequence of the fish pathogen Aliivibrio salmonicida strain LFI1238 shows extensive evidence of gene decay.</title>
        <authorList>
            <person name="Hjerde E."/>
            <person name="Lorentzen M.S."/>
            <person name="Holden M.T."/>
            <person name="Seeger K."/>
            <person name="Paulsen S."/>
            <person name="Bason N."/>
            <person name="Churcher C."/>
            <person name="Harris D."/>
            <person name="Norbertczak H."/>
            <person name="Quail M.A."/>
            <person name="Sanders S."/>
            <person name="Thurston S."/>
            <person name="Parkhill J."/>
            <person name="Willassen N.P."/>
            <person name="Thomson N.R."/>
        </authorList>
    </citation>
    <scope>NUCLEOTIDE SEQUENCE [LARGE SCALE GENOMIC DNA]</scope>
    <source>
        <strain evidence="1 2">LFI1238</strain>
    </source>
</reference>
<dbReference type="RefSeq" id="WP_012549567.1">
    <property type="nucleotide sequence ID" value="NC_011312.1"/>
</dbReference>
<dbReference type="Proteomes" id="UP000001730">
    <property type="component" value="Chromosome 1"/>
</dbReference>
<keyword evidence="2" id="KW-1185">Reference proteome</keyword>
<sequence length="157" mass="17561">MKALQSLTELFTQSVTDAKNVELWAEDGQIECAQGVSVDGFDIAYTVNINMSDVDVQPETLMMHLVLWLNQYDVDRSTKGLPAPSFATEILDNGRCDIKLKIDMKESYSVEESEHGVWQQGGIRFDCVSDFALAAIEEELPLLEFVGAHDRDLPECD</sequence>